<evidence type="ECO:0000259" key="6">
    <source>
        <dbReference type="Pfam" id="PF02775"/>
    </source>
</evidence>
<dbReference type="SUPFAM" id="SSF52467">
    <property type="entry name" value="DHS-like NAD/FAD-binding domain"/>
    <property type="match status" value="1"/>
</dbReference>
<dbReference type="InterPro" id="IPR045229">
    <property type="entry name" value="TPP_enz"/>
</dbReference>
<dbReference type="CDD" id="cd07035">
    <property type="entry name" value="TPP_PYR_POX_like"/>
    <property type="match status" value="1"/>
</dbReference>
<dbReference type="Gene3D" id="3.40.50.970">
    <property type="match status" value="2"/>
</dbReference>
<evidence type="ECO:0000259" key="7">
    <source>
        <dbReference type="Pfam" id="PF02776"/>
    </source>
</evidence>
<feature type="domain" description="Thiamine pyrophosphate enzyme central" evidence="5">
    <location>
        <begin position="202"/>
        <end position="322"/>
    </location>
</feature>
<evidence type="ECO:0000313" key="8">
    <source>
        <dbReference type="EMBL" id="OAX51667.1"/>
    </source>
</evidence>
<dbReference type="InterPro" id="IPR029035">
    <property type="entry name" value="DHS-like_NAD/FAD-binding_dom"/>
</dbReference>
<protein>
    <submittedName>
        <fullName evidence="8">Thiamine pyrophosphate-binding protein</fullName>
    </submittedName>
</protein>
<comment type="caution">
    <text evidence="8">The sequence shown here is derived from an EMBL/GenBank/DDBJ whole genome shotgun (WGS) entry which is preliminary data.</text>
</comment>
<evidence type="ECO:0000256" key="4">
    <source>
        <dbReference type="SAM" id="MobiDB-lite"/>
    </source>
</evidence>
<organism evidence="8 9">
    <name type="scientific">Rothia kristinae</name>
    <dbReference type="NCBI Taxonomy" id="37923"/>
    <lineage>
        <taxon>Bacteria</taxon>
        <taxon>Bacillati</taxon>
        <taxon>Actinomycetota</taxon>
        <taxon>Actinomycetes</taxon>
        <taxon>Micrococcales</taxon>
        <taxon>Micrococcaceae</taxon>
        <taxon>Rothia</taxon>
    </lineage>
</organism>
<dbReference type="EMBL" id="LJBJ02000014">
    <property type="protein sequence ID" value="OAX51667.1"/>
    <property type="molecule type" value="Genomic_DNA"/>
</dbReference>
<dbReference type="RefSeq" id="WP_064725547.1">
    <property type="nucleotide sequence ID" value="NZ_JBFBMA010000009.1"/>
</dbReference>
<dbReference type="GO" id="GO:0009097">
    <property type="term" value="P:isoleucine biosynthetic process"/>
    <property type="evidence" value="ECO:0007669"/>
    <property type="project" value="TreeGrafter"/>
</dbReference>
<evidence type="ECO:0000256" key="3">
    <source>
        <dbReference type="RuleBase" id="RU362132"/>
    </source>
</evidence>
<dbReference type="AlphaFoldDB" id="A0A199NRX2"/>
<keyword evidence="2 3" id="KW-0786">Thiamine pyrophosphate</keyword>
<evidence type="ECO:0000313" key="9">
    <source>
        <dbReference type="Proteomes" id="UP000053171"/>
    </source>
</evidence>
<dbReference type="Proteomes" id="UP000053171">
    <property type="component" value="Unassembled WGS sequence"/>
</dbReference>
<feature type="domain" description="Thiamine pyrophosphate enzyme N-terminal TPP-binding" evidence="7">
    <location>
        <begin position="19"/>
        <end position="118"/>
    </location>
</feature>
<evidence type="ECO:0000256" key="1">
    <source>
        <dbReference type="ARBA" id="ARBA00007812"/>
    </source>
</evidence>
<dbReference type="GO" id="GO:0005948">
    <property type="term" value="C:acetolactate synthase complex"/>
    <property type="evidence" value="ECO:0007669"/>
    <property type="project" value="TreeGrafter"/>
</dbReference>
<feature type="region of interest" description="Disordered" evidence="4">
    <location>
        <begin position="356"/>
        <end position="391"/>
    </location>
</feature>
<proteinExistence type="inferred from homology"/>
<feature type="compositionally biased region" description="Low complexity" evidence="4">
    <location>
        <begin position="372"/>
        <end position="387"/>
    </location>
</feature>
<evidence type="ECO:0000256" key="2">
    <source>
        <dbReference type="ARBA" id="ARBA00023052"/>
    </source>
</evidence>
<dbReference type="SUPFAM" id="SSF52518">
    <property type="entry name" value="Thiamin diphosphate-binding fold (THDP-binding)"/>
    <property type="match status" value="2"/>
</dbReference>
<keyword evidence="9" id="KW-1185">Reference proteome</keyword>
<dbReference type="InterPro" id="IPR029061">
    <property type="entry name" value="THDP-binding"/>
</dbReference>
<evidence type="ECO:0000259" key="5">
    <source>
        <dbReference type="Pfam" id="PF00205"/>
    </source>
</evidence>
<sequence length="586" mass="60266">MPASAAPRPNTPEARPDQTVSEVIARALIPRVGAFFGLMGNGNSFFVDALERLGPGVIPVRHEVATVASADAYHRVTRRLAVATATYGAGFTNTLTALAEAAQSRTPLVLVVGDAPTSGPRPWDVDQVGAAAALGAPTLVVSADDAGATAVRAVHRALTERTPVVLAIPYDLVAAPVQGDGARIPDLALPAHALPAPEEAAVERFADALRGAERPLILAGRGARGAEADLRVVAGLLSADVATTAPAQGTFTPAAGETIGYRDLGICGGFAAAGSAERIRAADVVLVVGAGLNQFTMSFGRSFGAEAQVLQIDLASAATHPRVGEHLRAETVPALAALRSLLEDDDAARGLVDSGSAPDAVVADAEPDADPGADPAARPDGDPLAPDGRLDPRSLMRRIDAALPAERIVSIDGGHFIEWAVTYLPVTAPDRMIMLGTQFQSIGLGFPAAAGVNAGAGEAVSVLVTGDGGGLMGITDAETFIRTARRGVIVVMNDGAYGAEIHQYGSRGLAEAPMRIPEIDFAGILGALGARSRVVRTLEDLADFQRWAEAGCDGVYALDCRISGAVMAPHMREVLAQAKGARTRRP</sequence>
<name>A0A199NRX2_9MICC</name>
<dbReference type="CDD" id="cd00568">
    <property type="entry name" value="TPP_enzymes"/>
    <property type="match status" value="1"/>
</dbReference>
<dbReference type="GO" id="GO:0009099">
    <property type="term" value="P:L-valine biosynthetic process"/>
    <property type="evidence" value="ECO:0007669"/>
    <property type="project" value="TreeGrafter"/>
</dbReference>
<dbReference type="InterPro" id="IPR011766">
    <property type="entry name" value="TPP_enzyme_TPP-bd"/>
</dbReference>
<feature type="domain" description="Thiamine pyrophosphate enzyme TPP-binding" evidence="6">
    <location>
        <begin position="412"/>
        <end position="548"/>
    </location>
</feature>
<dbReference type="PANTHER" id="PTHR18968">
    <property type="entry name" value="THIAMINE PYROPHOSPHATE ENZYMES"/>
    <property type="match status" value="1"/>
</dbReference>
<accession>A0A199NRX2</accession>
<gene>
    <name evidence="8" type="ORF">AN277_0207665</name>
</gene>
<dbReference type="Pfam" id="PF02775">
    <property type="entry name" value="TPP_enzyme_C"/>
    <property type="match status" value="1"/>
</dbReference>
<dbReference type="GO" id="GO:0030976">
    <property type="term" value="F:thiamine pyrophosphate binding"/>
    <property type="evidence" value="ECO:0007669"/>
    <property type="project" value="InterPro"/>
</dbReference>
<dbReference type="GO" id="GO:0003984">
    <property type="term" value="F:acetolactate synthase activity"/>
    <property type="evidence" value="ECO:0007669"/>
    <property type="project" value="TreeGrafter"/>
</dbReference>
<dbReference type="GO" id="GO:0050660">
    <property type="term" value="F:flavin adenine dinucleotide binding"/>
    <property type="evidence" value="ECO:0007669"/>
    <property type="project" value="TreeGrafter"/>
</dbReference>
<dbReference type="GO" id="GO:0000287">
    <property type="term" value="F:magnesium ion binding"/>
    <property type="evidence" value="ECO:0007669"/>
    <property type="project" value="InterPro"/>
</dbReference>
<dbReference type="PANTHER" id="PTHR18968:SF13">
    <property type="entry name" value="ACETOLACTATE SYNTHASE CATALYTIC SUBUNIT, MITOCHONDRIAL"/>
    <property type="match status" value="1"/>
</dbReference>
<dbReference type="InterPro" id="IPR012001">
    <property type="entry name" value="Thiamin_PyroP_enz_TPP-bd_dom"/>
</dbReference>
<reference evidence="8" key="1">
    <citation type="submission" date="2016-06" db="EMBL/GenBank/DDBJ databases">
        <title>Identification of putative biosynthetic pathways for the production of bioactive secondary metabolites by the marine actinomycete Kocuria kristinae RUTW2-3.</title>
        <authorList>
            <person name="Waterworth S.C."/>
            <person name="Walmsley T.A."/>
            <person name="Matongo T."/>
            <person name="Davies-Coleman M.T."/>
            <person name="Dorrington R.A."/>
        </authorList>
    </citation>
    <scope>NUCLEOTIDE SEQUENCE [LARGE SCALE GENOMIC DNA]</scope>
    <source>
        <strain evidence="8">RUTW2-3</strain>
    </source>
</reference>
<dbReference type="Pfam" id="PF00205">
    <property type="entry name" value="TPP_enzyme_M"/>
    <property type="match status" value="1"/>
</dbReference>
<dbReference type="Pfam" id="PF02776">
    <property type="entry name" value="TPP_enzyme_N"/>
    <property type="match status" value="1"/>
</dbReference>
<dbReference type="InterPro" id="IPR012000">
    <property type="entry name" value="Thiamin_PyroP_enz_cen_dom"/>
</dbReference>
<comment type="similarity">
    <text evidence="1 3">Belongs to the TPP enzyme family.</text>
</comment>
<dbReference type="Gene3D" id="3.40.50.1220">
    <property type="entry name" value="TPP-binding domain"/>
    <property type="match status" value="1"/>
</dbReference>